<protein>
    <submittedName>
        <fullName evidence="2">Cytochrome P450</fullName>
    </submittedName>
</protein>
<accession>A0A5K3FUC0</accession>
<organism evidence="2">
    <name type="scientific">Mesocestoides corti</name>
    <name type="common">Flatworm</name>
    <dbReference type="NCBI Taxonomy" id="53468"/>
    <lineage>
        <taxon>Eukaryota</taxon>
        <taxon>Metazoa</taxon>
        <taxon>Spiralia</taxon>
        <taxon>Lophotrochozoa</taxon>
        <taxon>Platyhelminthes</taxon>
        <taxon>Cestoda</taxon>
        <taxon>Eucestoda</taxon>
        <taxon>Cyclophyllidea</taxon>
        <taxon>Mesocestoididae</taxon>
        <taxon>Mesocestoides</taxon>
    </lineage>
</organism>
<dbReference type="AlphaFoldDB" id="A0A5K3FUC0"/>
<proteinExistence type="predicted"/>
<dbReference type="WBParaSite" id="MCU_011598-RA">
    <property type="protein sequence ID" value="MCU_011598-RA"/>
    <property type="gene ID" value="MCU_011598"/>
</dbReference>
<name>A0A5K3FUC0_MESCO</name>
<evidence type="ECO:0000256" key="1">
    <source>
        <dbReference type="SAM" id="MobiDB-lite"/>
    </source>
</evidence>
<feature type="compositionally biased region" description="Basic and acidic residues" evidence="1">
    <location>
        <begin position="113"/>
        <end position="124"/>
    </location>
</feature>
<sequence length="225" mass="25298">MCRHHASHVRSFDISTKQIKKMYLNRRRRANNSETTTEPYDIAMSLVGGDTASTSTTLSNVNWIWLKRLKLDKSTLLNVCKEIFQRLWDVSREMPEVHFTLINKFGRRRRLDSRKDTSVERGKENMPPPTPIMSSSLVIGKTEGCAMATVGSGFHGSIASPLPFHQTHYQSDISDGNAIPFGIPFIPFIRLTSASRNATPTIAGCVNHMSLELCLFAPFLTYPIP</sequence>
<reference evidence="2" key="1">
    <citation type="submission" date="2019-11" db="UniProtKB">
        <authorList>
            <consortium name="WormBaseParasite"/>
        </authorList>
    </citation>
    <scope>IDENTIFICATION</scope>
</reference>
<evidence type="ECO:0000313" key="2">
    <source>
        <dbReference type="WBParaSite" id="MCU_011598-RA"/>
    </source>
</evidence>
<feature type="region of interest" description="Disordered" evidence="1">
    <location>
        <begin position="112"/>
        <end position="132"/>
    </location>
</feature>